<reference evidence="3 4" key="1">
    <citation type="submission" date="2017-11" db="EMBL/GenBank/DDBJ databases">
        <authorList>
            <person name="Han C.G."/>
        </authorList>
    </citation>
    <scope>NUCLEOTIDE SEQUENCE [LARGE SCALE GENOMIC DNA]</scope>
    <source>
        <strain evidence="3 4">A5</strain>
    </source>
</reference>
<dbReference type="InterPro" id="IPR015813">
    <property type="entry name" value="Pyrv/PenolPyrv_kinase-like_dom"/>
</dbReference>
<feature type="non-terminal residue" evidence="3">
    <location>
        <position position="55"/>
    </location>
</feature>
<gene>
    <name evidence="3" type="ORF">CWM98_39310</name>
</gene>
<evidence type="ECO:0000256" key="2">
    <source>
        <dbReference type="ARBA" id="ARBA00022419"/>
    </source>
</evidence>
<comment type="function">
    <text evidence="1">Forms oxaloacetate, a four-carbon dicarboxylic acid source for the tricarboxylic acid cycle.</text>
</comment>
<keyword evidence="3" id="KW-0670">Pyruvate</keyword>
<dbReference type="GO" id="GO:0015977">
    <property type="term" value="P:carbon fixation"/>
    <property type="evidence" value="ECO:0007669"/>
    <property type="project" value="InterPro"/>
</dbReference>
<dbReference type="AlphaFoldDB" id="A0A2N5A2B5"/>
<sequence length="55" mass="6108">MNEQYSALRSNVSMLGKVLGDTIKDALGENILDRVETIRKLSKSSRAGNEANRQE</sequence>
<dbReference type="SUPFAM" id="SSF51621">
    <property type="entry name" value="Phosphoenolpyruvate/pyruvate domain"/>
    <property type="match status" value="1"/>
</dbReference>
<comment type="caution">
    <text evidence="3">The sequence shown here is derived from an EMBL/GenBank/DDBJ whole genome shotgun (WGS) entry which is preliminary data.</text>
</comment>
<accession>A0A2N5A2B5</accession>
<evidence type="ECO:0000313" key="3">
    <source>
        <dbReference type="EMBL" id="PLP33445.1"/>
    </source>
</evidence>
<proteinExistence type="predicted"/>
<dbReference type="GO" id="GO:0008964">
    <property type="term" value="F:phosphoenolpyruvate carboxylase activity"/>
    <property type="evidence" value="ECO:0007669"/>
    <property type="project" value="InterPro"/>
</dbReference>
<dbReference type="InterPro" id="IPR021135">
    <property type="entry name" value="PEP_COase"/>
</dbReference>
<evidence type="ECO:0000313" key="4">
    <source>
        <dbReference type="Proteomes" id="UP000234473"/>
    </source>
</evidence>
<protein>
    <recommendedName>
        <fullName evidence="2">Phosphoenolpyruvate carboxylase</fullName>
    </recommendedName>
</protein>
<dbReference type="GO" id="GO:0006099">
    <property type="term" value="P:tricarboxylic acid cycle"/>
    <property type="evidence" value="ECO:0007669"/>
    <property type="project" value="InterPro"/>
</dbReference>
<evidence type="ECO:0000256" key="1">
    <source>
        <dbReference type="ARBA" id="ARBA00003670"/>
    </source>
</evidence>
<dbReference type="EMBL" id="PICB01003565">
    <property type="protein sequence ID" value="PLP33445.1"/>
    <property type="molecule type" value="Genomic_DNA"/>
</dbReference>
<reference evidence="3 4" key="2">
    <citation type="submission" date="2018-01" db="EMBL/GenBank/DDBJ databases">
        <title>Genomic study of Klebsiella pneumoniae.</title>
        <authorList>
            <person name="Yang Y."/>
            <person name="Bicalho R."/>
        </authorList>
    </citation>
    <scope>NUCLEOTIDE SEQUENCE [LARGE SCALE GENOMIC DNA]</scope>
    <source>
        <strain evidence="3 4">A5</strain>
    </source>
</reference>
<dbReference type="Proteomes" id="UP000234473">
    <property type="component" value="Unassembled WGS sequence"/>
</dbReference>
<name>A0A2N5A2B5_KLEVA</name>
<dbReference type="Pfam" id="PF00311">
    <property type="entry name" value="PEPcase"/>
    <property type="match status" value="1"/>
</dbReference>
<organism evidence="3 4">
    <name type="scientific">Klebsiella variicola</name>
    <dbReference type="NCBI Taxonomy" id="244366"/>
    <lineage>
        <taxon>Bacteria</taxon>
        <taxon>Pseudomonadati</taxon>
        <taxon>Pseudomonadota</taxon>
        <taxon>Gammaproteobacteria</taxon>
        <taxon>Enterobacterales</taxon>
        <taxon>Enterobacteriaceae</taxon>
        <taxon>Klebsiella/Raoultella group</taxon>
        <taxon>Klebsiella</taxon>
        <taxon>Klebsiella pneumoniae complex</taxon>
    </lineage>
</organism>